<dbReference type="NCBIfam" id="TIGR00044">
    <property type="entry name" value="YggS family pyridoxal phosphate-dependent enzyme"/>
    <property type="match status" value="1"/>
</dbReference>
<name>A0AAP8MCL7_9GAMM</name>
<comment type="caution">
    <text evidence="6">The sequence shown here is derived from an EMBL/GenBank/DDBJ whole genome shotgun (WGS) entry which is preliminary data.</text>
</comment>
<sequence length="230" mass="25097">MIPSSITDNIAKVQHRVGLSAKKCDRENDRILVLAVSKTRSAEEVREAFDCGLDHFGENYLQEALSKIESLAELPLNWHFIGPIQSNKTRPIAEHFQWVHSVERAKIARRLNDQRPAHLPPLNVCIQVNTSAEPSKSGALPGDVEALAQEIAQMPHLVLRGLMSIPAASDNEAAQRSAFGQLRSCFESLQPCHPSLDTLSMGMSGDMEAAVAEGSTILRIGTAIFGPRNG</sequence>
<evidence type="ECO:0000256" key="4">
    <source>
        <dbReference type="RuleBase" id="RU004514"/>
    </source>
</evidence>
<evidence type="ECO:0000313" key="6">
    <source>
        <dbReference type="EMBL" id="PLW85346.1"/>
    </source>
</evidence>
<dbReference type="AlphaFoldDB" id="A0AAP8MCL7"/>
<comment type="cofactor">
    <cofactor evidence="3">
        <name>pyridoxal 5'-phosphate</name>
        <dbReference type="ChEBI" id="CHEBI:597326"/>
    </cofactor>
</comment>
<evidence type="ECO:0000256" key="1">
    <source>
        <dbReference type="ARBA" id="ARBA00022898"/>
    </source>
</evidence>
<gene>
    <name evidence="6" type="ORF">C0029_11970</name>
</gene>
<dbReference type="Pfam" id="PF01168">
    <property type="entry name" value="Ala_racemase_N"/>
    <property type="match status" value="1"/>
</dbReference>
<evidence type="ECO:0000256" key="3">
    <source>
        <dbReference type="PIRSR" id="PIRSR004848-1"/>
    </source>
</evidence>
<dbReference type="SUPFAM" id="SSF51419">
    <property type="entry name" value="PLP-binding barrel"/>
    <property type="match status" value="1"/>
</dbReference>
<dbReference type="RefSeq" id="WP_066056953.1">
    <property type="nucleotide sequence ID" value="NZ_BMYL01000007.1"/>
</dbReference>
<protein>
    <recommendedName>
        <fullName evidence="2">Pyridoxal phosphate homeostasis protein</fullName>
        <shortName evidence="2">PLP homeostasis protein</shortName>
    </recommendedName>
</protein>
<keyword evidence="1 2" id="KW-0663">Pyridoxal phosphate</keyword>
<evidence type="ECO:0000259" key="5">
    <source>
        <dbReference type="Pfam" id="PF01168"/>
    </source>
</evidence>
<dbReference type="PROSITE" id="PS01211">
    <property type="entry name" value="UPF0001"/>
    <property type="match status" value="1"/>
</dbReference>
<dbReference type="EMBL" id="PKUR01000003">
    <property type="protein sequence ID" value="PLW85346.1"/>
    <property type="molecule type" value="Genomic_DNA"/>
</dbReference>
<evidence type="ECO:0000256" key="2">
    <source>
        <dbReference type="HAMAP-Rule" id="MF_02087"/>
    </source>
</evidence>
<organism evidence="6 7">
    <name type="scientific">Halioglobus japonicus</name>
    <dbReference type="NCBI Taxonomy" id="930805"/>
    <lineage>
        <taxon>Bacteria</taxon>
        <taxon>Pseudomonadati</taxon>
        <taxon>Pseudomonadota</taxon>
        <taxon>Gammaproteobacteria</taxon>
        <taxon>Cellvibrionales</taxon>
        <taxon>Halieaceae</taxon>
        <taxon>Halioglobus</taxon>
    </lineage>
</organism>
<dbReference type="Gene3D" id="3.20.20.10">
    <property type="entry name" value="Alanine racemase"/>
    <property type="match status" value="1"/>
</dbReference>
<accession>A0AAP8MCL7</accession>
<dbReference type="Proteomes" id="UP000235162">
    <property type="component" value="Unassembled WGS sequence"/>
</dbReference>
<dbReference type="HAMAP" id="MF_02087">
    <property type="entry name" value="PLP_homeostasis"/>
    <property type="match status" value="1"/>
</dbReference>
<comment type="similarity">
    <text evidence="2 4">Belongs to the pyridoxal phosphate-binding protein YggS/PROSC family.</text>
</comment>
<dbReference type="CDD" id="cd06824">
    <property type="entry name" value="PLPDE_III_Yggs_like"/>
    <property type="match status" value="1"/>
</dbReference>
<proteinExistence type="inferred from homology"/>
<reference evidence="6 7" key="1">
    <citation type="submission" date="2018-01" db="EMBL/GenBank/DDBJ databases">
        <title>The draft genome sequence of Halioglobus japonicus S1-36.</title>
        <authorList>
            <person name="Du Z.-J."/>
            <person name="Shi M.-J."/>
        </authorList>
    </citation>
    <scope>NUCLEOTIDE SEQUENCE [LARGE SCALE GENOMIC DNA]</scope>
    <source>
        <strain evidence="6 7">S1-36</strain>
    </source>
</reference>
<keyword evidence="7" id="KW-1185">Reference proteome</keyword>
<dbReference type="GO" id="GO:0030170">
    <property type="term" value="F:pyridoxal phosphate binding"/>
    <property type="evidence" value="ECO:0007669"/>
    <property type="project" value="UniProtKB-UniRule"/>
</dbReference>
<evidence type="ECO:0000313" key="7">
    <source>
        <dbReference type="Proteomes" id="UP000235162"/>
    </source>
</evidence>
<feature type="modified residue" description="N6-(pyridoxal phosphate)lysine" evidence="2 3">
    <location>
        <position position="38"/>
    </location>
</feature>
<feature type="domain" description="Alanine racemase N-terminal" evidence="5">
    <location>
        <begin position="33"/>
        <end position="227"/>
    </location>
</feature>
<dbReference type="PANTHER" id="PTHR10146">
    <property type="entry name" value="PROLINE SYNTHETASE CO-TRANSCRIBED BACTERIAL HOMOLOG PROTEIN"/>
    <property type="match status" value="1"/>
</dbReference>
<dbReference type="KEGG" id="hja:BST95_03400"/>
<dbReference type="InterPro" id="IPR029066">
    <property type="entry name" value="PLP-binding_barrel"/>
</dbReference>
<comment type="function">
    <text evidence="2">Pyridoxal 5'-phosphate (PLP)-binding protein, which is involved in PLP homeostasis.</text>
</comment>
<dbReference type="PIRSF" id="PIRSF004848">
    <property type="entry name" value="YBL036c_PLPDEIII"/>
    <property type="match status" value="1"/>
</dbReference>
<dbReference type="FunFam" id="3.20.20.10:FF:000018">
    <property type="entry name" value="Pyridoxal phosphate homeostasis protein"/>
    <property type="match status" value="1"/>
</dbReference>
<dbReference type="InterPro" id="IPR011078">
    <property type="entry name" value="PyrdxlP_homeostasis"/>
</dbReference>
<dbReference type="PANTHER" id="PTHR10146:SF14">
    <property type="entry name" value="PYRIDOXAL PHOSPHATE HOMEOSTASIS PROTEIN"/>
    <property type="match status" value="1"/>
</dbReference>
<dbReference type="InterPro" id="IPR001608">
    <property type="entry name" value="Ala_racemase_N"/>
</dbReference>